<evidence type="ECO:0000256" key="3">
    <source>
        <dbReference type="ARBA" id="ARBA00004906"/>
    </source>
</evidence>
<dbReference type="EMBL" id="HBUF01122130">
    <property type="protein sequence ID" value="CAG6642368.1"/>
    <property type="molecule type" value="Transcribed_RNA"/>
</dbReference>
<dbReference type="GO" id="GO:0080008">
    <property type="term" value="C:Cul4-RING E3 ubiquitin ligase complex"/>
    <property type="evidence" value="ECO:0007669"/>
    <property type="project" value="TreeGrafter"/>
</dbReference>
<evidence type="ECO:0000256" key="7">
    <source>
        <dbReference type="ARBA" id="ARBA00022679"/>
    </source>
</evidence>
<feature type="compositionally biased region" description="Polar residues" evidence="14">
    <location>
        <begin position="753"/>
        <end position="771"/>
    </location>
</feature>
<feature type="compositionally biased region" description="Basic and acidic residues" evidence="14">
    <location>
        <begin position="281"/>
        <end position="297"/>
    </location>
</feature>
<keyword evidence="11" id="KW-0520">NAD</keyword>
<dbReference type="Gene3D" id="3.30.1600.10">
    <property type="entry name" value="SIR2/SIRT2 'Small Domain"/>
    <property type="match status" value="1"/>
</dbReference>
<keyword evidence="8 13" id="KW-0479">Metal-binding</keyword>
<dbReference type="InterPro" id="IPR015943">
    <property type="entry name" value="WD40/YVTN_repeat-like_dom_sf"/>
</dbReference>
<feature type="compositionally biased region" description="Polar residues" evidence="14">
    <location>
        <begin position="959"/>
        <end position="994"/>
    </location>
</feature>
<comment type="similarity">
    <text evidence="5">Belongs to the VPRBP/DCAF1 family.</text>
</comment>
<evidence type="ECO:0000256" key="12">
    <source>
        <dbReference type="ARBA" id="ARBA00023242"/>
    </source>
</evidence>
<feature type="domain" description="Deacetylase sirtuin-type" evidence="15">
    <location>
        <begin position="1586"/>
        <end position="1871"/>
    </location>
</feature>
<feature type="compositionally biased region" description="Low complexity" evidence="14">
    <location>
        <begin position="2034"/>
        <end position="2046"/>
    </location>
</feature>
<dbReference type="Pfam" id="PF02146">
    <property type="entry name" value="SIR2"/>
    <property type="match status" value="1"/>
</dbReference>
<dbReference type="InterPro" id="IPR016024">
    <property type="entry name" value="ARM-type_fold"/>
</dbReference>
<feature type="region of interest" description="Disordered" evidence="14">
    <location>
        <begin position="1756"/>
        <end position="1777"/>
    </location>
</feature>
<dbReference type="EMBL" id="HBUF01122133">
    <property type="protein sequence ID" value="CAG6642371.1"/>
    <property type="molecule type" value="Transcribed_RNA"/>
</dbReference>
<keyword evidence="12" id="KW-0539">Nucleus</keyword>
<feature type="compositionally biased region" description="Low complexity" evidence="14">
    <location>
        <begin position="1976"/>
        <end position="1994"/>
    </location>
</feature>
<dbReference type="EMBL" id="HBUF01122131">
    <property type="protein sequence ID" value="CAG6642369.1"/>
    <property type="molecule type" value="Transcribed_RNA"/>
</dbReference>
<feature type="region of interest" description="Disordered" evidence="14">
    <location>
        <begin position="2216"/>
        <end position="2244"/>
    </location>
</feature>
<feature type="compositionally biased region" description="Polar residues" evidence="14">
    <location>
        <begin position="2121"/>
        <end position="2132"/>
    </location>
</feature>
<feature type="region of interest" description="Disordered" evidence="14">
    <location>
        <begin position="731"/>
        <end position="771"/>
    </location>
</feature>
<evidence type="ECO:0000256" key="6">
    <source>
        <dbReference type="ARBA" id="ARBA00012928"/>
    </source>
</evidence>
<feature type="compositionally biased region" description="Low complexity" evidence="14">
    <location>
        <begin position="1005"/>
        <end position="1027"/>
    </location>
</feature>
<keyword evidence="7" id="KW-0808">Transferase</keyword>
<feature type="binding site" evidence="13">
    <location>
        <position position="1721"/>
    </location>
    <ligand>
        <name>Zn(2+)</name>
        <dbReference type="ChEBI" id="CHEBI:29105"/>
    </ligand>
</feature>
<dbReference type="EMBL" id="HBUF01122132">
    <property type="protein sequence ID" value="CAG6642370.1"/>
    <property type="molecule type" value="Transcribed_RNA"/>
</dbReference>
<dbReference type="GO" id="GO:0070403">
    <property type="term" value="F:NAD+ binding"/>
    <property type="evidence" value="ECO:0007669"/>
    <property type="project" value="InterPro"/>
</dbReference>
<evidence type="ECO:0000256" key="8">
    <source>
        <dbReference type="ARBA" id="ARBA00022723"/>
    </source>
</evidence>
<feature type="compositionally biased region" description="Low complexity" evidence="14">
    <location>
        <begin position="2066"/>
        <end position="2078"/>
    </location>
</feature>
<dbReference type="Gene3D" id="3.40.50.1220">
    <property type="entry name" value="TPP-binding domain"/>
    <property type="match status" value="1"/>
</dbReference>
<dbReference type="PROSITE" id="PS50305">
    <property type="entry name" value="SIRTUIN"/>
    <property type="match status" value="1"/>
</dbReference>
<dbReference type="SUPFAM" id="SSF50978">
    <property type="entry name" value="WD40 repeat-like"/>
    <property type="match status" value="1"/>
</dbReference>
<comment type="similarity">
    <text evidence="4">Belongs to the sirtuin family. Class I subfamily.</text>
</comment>
<sequence>MESNNGTSTNTNVSKEAAEVALILRTWEESSTNNPEYDPIPLLITLAEKIEEETENYFKGDPDPFDERHPSRADPNCALGHILKVLFKKDNFMNKLVHDYIRATYYSRLGISGRDHHELNVHACRLMLDMLPGLEAAAVYESPINDSLVQTLFSWAENSVEPLQTYATGLLAAAMEVQEIATNFKELNTRLVPLMLDRLRSLTHSRPFSHLGQGPSSGRDVHHSEEVNFPPFKKRLRSSHHHHHHHHQTTPLHTNFRGLVSNQTSSGNTEQHANEMNGHATPDDLHMTTTEAARRQSIDSSGMLSPPSSFNRSDASNSSWAELEPMIVGTIPVHPLTTETQQLFILKYLTPMGEYQEFISHVFEKSALDLILTFISMRESKNSRLAFEALKYLAALLCHKKFSIEFINLHGLQRLLEVPRPSMAATGVSICFYYLAYCEDAMERVCTLPRDIISELVRYACWLLECSHDSGRCHATMFFGLTFKFRVILEEFDAQNGLRMLYNVMSTLDILAEDESVREGMSEDAQCSARQIVRHVAVALKKYLEAHLFLRVESIKRETHVQGGGPSSAAGYCIAGAGSDLPPPSRSIQHANSVKLGKSTPEEIQDNIELLMDYITSTNRTNWKPVDQLIELGGVKLLLQIIAFAYEWNYSGRSETVRCALDVLNTCAVLPRAQLLLCEQIELPEDTPTVGMNIVLGAAEGEIVADPDVQKAALYLLITCIYAPSSKHQINTSLPATPRTPTSTPSSRKSTSQQFQGGSLTPKTSQKSVDEQNVVTNCVRSNNGIMVLLTLMTVKTPITDADSIRGLACRALAGLAKHETVRQIMSKLPLFTSGQLQNLMRDPILQDKRQEHVMFQKYGLELMERVSGGKHNKNSTPGGGSTSQELEISMANIHRAHIIAQTKIHFNDRQLLQLIHEHFLQHGLPDTAAMLQREANLPPLPVKPSNNVFLSPFSYSSHYKNPRSASSTPSRISHTYSEPSIAQGVSGNLTSPRVNTPIRLSIKKQSQTSLSSQAGSSASKSLQKQISGPGGSGGPSNPGGAGSNSTGGISLDSIITEYLTNQHALCKNPMVTCPEFNLFVPHKCPDPKPKNHLITNFTARHTRGIRSRRLNHRLIHSRFCPTKTIRADEDDTYFSCCAFMGNTVLASSNQGKVYMYSTRTAEELLAYSCHESYISNLDVDNRNNLLLTSSTWRRPLSALWSIRDGVFEFKHGFHDEELVLFSHQSPLKIIGTKGETAVIYDGVTGKKVITLTPALSNQYNKNRAVFSPTDELVLSDGVLWDVTSGKEIHKFDKLNQSLSGVFHPNNLEIVSNTEVWDLRTFHLLRTVSQLDQCAVKFSSNDSAIYAFALEPDAEEDPAFESSFKTLDAYDYSSIATVEVKKNIYDLSLNRYDTILGIVENTGVYDGVDESTVRLYDVGRRRDDDDDVQEDEDDEEDMNNTDSSTGEDDDPNDDSGDDLMTLEAVLLNGGSSEDDDDDDDDNNNDDDMDEDEEEDDEEDDDEDEVSSTVSNLSDISGISNISGLDWKAGNFSGSLMWVQDQMAKGINPRDVLSHILGADARIPEQIDDQTLWRLVLNMICEPKRRQRLRHISTFDNVIHLLKTCSKIIVLTGAGVSVSCGIPDFRSRDGIYSRLAVDFPNLPDPQAMFDINYFKQDPRPFFKFAREIYPGQFKPSPCHRFIKMLERHGKLLRNYSQNIDTLEQVAGIENVIECHGSFATASCTRCGYRVSADAIKEDVFAQRIPLCSSPACGNTATSFIPSPPTESSPTPTTNTPVTPGPGVMKPDIVFFGEGLPDSFHSAMAQDKSKCDLLIVIGSSLKVRPVALIPTSLPPSVPQILINRECLSHLNFDVELLGDGDVIIDTLCRALGGDWTDVCCRDTPLVETQSLLTPPTYVPQTLCSASASPSASNSSPVPLFRNVLNPGDCSEGEMSIDSTRDSGLGGSLMGGIERRHPSVDSRMEEDEGEDDLSSGVKPVSDCSTTTTTVSTPLLSPDFDSTPSTTNNVIKVPNPHHLPSHTPPRLVDHPTSDNAALPSTSSSCHPSTSPLECNAPPTCSTLNPASSEPHTASSHLHSSSSNTHHHHHHSSSNDTHHHHSVERVSFESSAGHESSTSGGGCCGSRQTTHMPSPSQETRLDCENSVNNIVVEEGRCNRHMSIDSTRDSGIGEGSNSSNERHMSVDSASPAIHRTSLSTRLPENSYYRLSRSCYIFPGAEVYSSPDEDSLGSDSEDDEEEGVVIAGGQQV</sequence>
<feature type="region of interest" description="Disordered" evidence="14">
    <location>
        <begin position="236"/>
        <end position="316"/>
    </location>
</feature>
<protein>
    <recommendedName>
        <fullName evidence="6">protein acetyllysine N-acetyltransferase</fullName>
        <ecNumber evidence="6">2.3.1.286</ecNumber>
    </recommendedName>
</protein>
<dbReference type="SUPFAM" id="SSF48371">
    <property type="entry name" value="ARM repeat"/>
    <property type="match status" value="1"/>
</dbReference>
<dbReference type="SUPFAM" id="SSF52467">
    <property type="entry name" value="DHS-like NAD/FAD-binding domain"/>
    <property type="match status" value="1"/>
</dbReference>
<dbReference type="Gene3D" id="2.130.10.10">
    <property type="entry name" value="YVTN repeat-like/Quinoprotein amine dehydrogenase"/>
    <property type="match status" value="1"/>
</dbReference>
<evidence type="ECO:0000313" key="16">
    <source>
        <dbReference type="EMBL" id="CAG6642369.1"/>
    </source>
</evidence>
<dbReference type="InterPro" id="IPR029035">
    <property type="entry name" value="DHS-like_NAD/FAD-binding_dom"/>
</dbReference>
<keyword evidence="9" id="KW-0833">Ubl conjugation pathway</keyword>
<evidence type="ECO:0000256" key="4">
    <source>
        <dbReference type="ARBA" id="ARBA00006924"/>
    </source>
</evidence>
<dbReference type="FunFam" id="3.30.1600.10:FF:000013">
    <property type="entry name" value="NAD-dependent protein deacetylase sirtuin-1"/>
    <property type="match status" value="1"/>
</dbReference>
<feature type="binding site" evidence="13">
    <location>
        <position position="1750"/>
    </location>
    <ligand>
        <name>Zn(2+)</name>
        <dbReference type="ChEBI" id="CHEBI:29105"/>
    </ligand>
</feature>
<evidence type="ECO:0000256" key="11">
    <source>
        <dbReference type="ARBA" id="ARBA00023027"/>
    </source>
</evidence>
<feature type="compositionally biased region" description="Acidic residues" evidence="14">
    <location>
        <begin position="1423"/>
        <end position="1456"/>
    </location>
</feature>
<feature type="region of interest" description="Disordered" evidence="14">
    <location>
        <begin position="1418"/>
        <end position="1513"/>
    </location>
</feature>
<dbReference type="PANTHER" id="PTHR13129:SF4">
    <property type="entry name" value="DDB1- AND CUL4-ASSOCIATED FACTOR 1"/>
    <property type="match status" value="1"/>
</dbReference>
<comment type="cofactor">
    <cofactor evidence="1">
        <name>Zn(2+)</name>
        <dbReference type="ChEBI" id="CHEBI:29105"/>
    </cofactor>
</comment>
<feature type="compositionally biased region" description="Low complexity" evidence="14">
    <location>
        <begin position="1765"/>
        <end position="1777"/>
    </location>
</feature>
<feature type="compositionally biased region" description="Basic residues" evidence="14">
    <location>
        <begin position="236"/>
        <end position="248"/>
    </location>
</feature>
<evidence type="ECO:0000256" key="1">
    <source>
        <dbReference type="ARBA" id="ARBA00001947"/>
    </source>
</evidence>
<feature type="compositionally biased region" description="Polar residues" evidence="14">
    <location>
        <begin position="298"/>
        <end position="307"/>
    </location>
</feature>
<accession>A0A8D8R177</accession>
<evidence type="ECO:0000256" key="14">
    <source>
        <dbReference type="SAM" id="MobiDB-lite"/>
    </source>
</evidence>
<dbReference type="InterPro" id="IPR033270">
    <property type="entry name" value="VPRBP/DCAF1"/>
</dbReference>
<feature type="compositionally biased region" description="Polar residues" evidence="14">
    <location>
        <begin position="1995"/>
        <end position="2005"/>
    </location>
</feature>
<reference evidence="16" key="1">
    <citation type="submission" date="2021-05" db="EMBL/GenBank/DDBJ databases">
        <authorList>
            <person name="Alioto T."/>
            <person name="Alioto T."/>
            <person name="Gomez Garrido J."/>
        </authorList>
    </citation>
    <scope>NUCLEOTIDE SEQUENCE</scope>
</reference>
<dbReference type="EC" id="2.3.1.286" evidence="6"/>
<dbReference type="InterPro" id="IPR026591">
    <property type="entry name" value="Sirtuin_cat_small_dom_sf"/>
</dbReference>
<proteinExistence type="inferred from homology"/>
<dbReference type="InterPro" id="IPR006594">
    <property type="entry name" value="LisH"/>
</dbReference>
<keyword evidence="10 13" id="KW-0862">Zinc</keyword>
<dbReference type="PROSITE" id="PS50896">
    <property type="entry name" value="LISH"/>
    <property type="match status" value="1"/>
</dbReference>
<feature type="region of interest" description="Disordered" evidence="14">
    <location>
        <begin position="959"/>
        <end position="1047"/>
    </location>
</feature>
<name>A0A8D8R177_9HEMI</name>
<dbReference type="CDD" id="cd01408">
    <property type="entry name" value="SIRT1"/>
    <property type="match status" value="1"/>
</dbReference>
<dbReference type="PANTHER" id="PTHR13129">
    <property type="entry name" value="VPRBP PROTEIN-RELATED"/>
    <property type="match status" value="1"/>
</dbReference>
<comment type="subcellular location">
    <subcellularLocation>
        <location evidence="2">Nucleus</location>
    </subcellularLocation>
</comment>
<feature type="region of interest" description="Disordered" evidence="14">
    <location>
        <begin position="205"/>
        <end position="224"/>
    </location>
</feature>
<feature type="region of interest" description="Disordered" evidence="14">
    <location>
        <begin position="1930"/>
        <end position="2136"/>
    </location>
</feature>
<dbReference type="GO" id="GO:0034979">
    <property type="term" value="F:NAD-dependent protein lysine deacetylase activity"/>
    <property type="evidence" value="ECO:0007669"/>
    <property type="project" value="UniProtKB-EC"/>
</dbReference>
<feature type="compositionally biased region" description="Acidic residues" evidence="14">
    <location>
        <begin position="2219"/>
        <end position="2235"/>
    </location>
</feature>
<dbReference type="GO" id="GO:0005634">
    <property type="term" value="C:nucleus"/>
    <property type="evidence" value="ECO:0007669"/>
    <property type="project" value="UniProtKB-SubCell"/>
</dbReference>
<dbReference type="InterPro" id="IPR003000">
    <property type="entry name" value="Sirtuin"/>
</dbReference>
<dbReference type="GO" id="GO:0046872">
    <property type="term" value="F:metal ion binding"/>
    <property type="evidence" value="ECO:0007669"/>
    <property type="project" value="UniProtKB-KW"/>
</dbReference>
<feature type="compositionally biased region" description="Polar residues" evidence="14">
    <location>
        <begin position="2053"/>
        <end position="2065"/>
    </location>
</feature>
<evidence type="ECO:0000256" key="2">
    <source>
        <dbReference type="ARBA" id="ARBA00004123"/>
    </source>
</evidence>
<feature type="region of interest" description="Disordered" evidence="14">
    <location>
        <begin position="2152"/>
        <end position="2190"/>
    </location>
</feature>
<dbReference type="InterPro" id="IPR026590">
    <property type="entry name" value="Ssirtuin_cat_dom"/>
</dbReference>
<dbReference type="UniPathway" id="UPA00143"/>
<evidence type="ECO:0000259" key="15">
    <source>
        <dbReference type="PROSITE" id="PS50305"/>
    </source>
</evidence>
<evidence type="ECO:0000256" key="10">
    <source>
        <dbReference type="ARBA" id="ARBA00022833"/>
    </source>
</evidence>
<dbReference type="SMART" id="SM00667">
    <property type="entry name" value="LisH"/>
    <property type="match status" value="1"/>
</dbReference>
<organism evidence="16">
    <name type="scientific">Cacopsylla melanoneura</name>
    <dbReference type="NCBI Taxonomy" id="428564"/>
    <lineage>
        <taxon>Eukaryota</taxon>
        <taxon>Metazoa</taxon>
        <taxon>Ecdysozoa</taxon>
        <taxon>Arthropoda</taxon>
        <taxon>Hexapoda</taxon>
        <taxon>Insecta</taxon>
        <taxon>Pterygota</taxon>
        <taxon>Neoptera</taxon>
        <taxon>Paraneoptera</taxon>
        <taxon>Hemiptera</taxon>
        <taxon>Sternorrhyncha</taxon>
        <taxon>Psylloidea</taxon>
        <taxon>Psyllidae</taxon>
        <taxon>Psyllinae</taxon>
        <taxon>Cacopsylla</taxon>
    </lineage>
</organism>
<feature type="compositionally biased region" description="Acidic residues" evidence="14">
    <location>
        <begin position="1960"/>
        <end position="1969"/>
    </location>
</feature>
<dbReference type="InterPro" id="IPR036322">
    <property type="entry name" value="WD40_repeat_dom_sf"/>
</dbReference>
<feature type="compositionally biased region" description="Polar residues" evidence="14">
    <location>
        <begin position="260"/>
        <end position="271"/>
    </location>
</feature>
<dbReference type="EMBL" id="HBUF01122134">
    <property type="protein sequence ID" value="CAG6642372.1"/>
    <property type="molecule type" value="Transcribed_RNA"/>
</dbReference>
<feature type="binding site" evidence="13">
    <location>
        <position position="1745"/>
    </location>
    <ligand>
        <name>Zn(2+)</name>
        <dbReference type="ChEBI" id="CHEBI:29105"/>
    </ligand>
</feature>
<feature type="binding site" evidence="13">
    <location>
        <position position="1724"/>
    </location>
    <ligand>
        <name>Zn(2+)</name>
        <dbReference type="ChEBI" id="CHEBI:29105"/>
    </ligand>
</feature>
<dbReference type="GO" id="GO:0016567">
    <property type="term" value="P:protein ubiquitination"/>
    <property type="evidence" value="ECO:0007669"/>
    <property type="project" value="UniProtKB-UniPathway"/>
</dbReference>
<feature type="compositionally biased region" description="Basic residues" evidence="14">
    <location>
        <begin position="2079"/>
        <end position="2096"/>
    </location>
</feature>
<feature type="compositionally biased region" description="Acidic residues" evidence="14">
    <location>
        <begin position="1471"/>
        <end position="1504"/>
    </location>
</feature>
<feature type="compositionally biased region" description="Low complexity" evidence="14">
    <location>
        <begin position="732"/>
        <end position="752"/>
    </location>
</feature>
<feature type="compositionally biased region" description="Basic and acidic residues" evidence="14">
    <location>
        <begin position="1949"/>
        <end position="1959"/>
    </location>
</feature>
<dbReference type="InterPro" id="IPR011989">
    <property type="entry name" value="ARM-like"/>
</dbReference>
<evidence type="ECO:0000256" key="5">
    <source>
        <dbReference type="ARBA" id="ARBA00008845"/>
    </source>
</evidence>
<feature type="compositionally biased region" description="Gly residues" evidence="14">
    <location>
        <begin position="1028"/>
        <end position="1042"/>
    </location>
</feature>
<dbReference type="Gene3D" id="1.25.10.10">
    <property type="entry name" value="Leucine-rich Repeat Variant"/>
    <property type="match status" value="1"/>
</dbReference>
<feature type="compositionally biased region" description="Basic and acidic residues" evidence="14">
    <location>
        <begin position="2152"/>
        <end position="2161"/>
    </location>
</feature>
<feature type="active site" description="Proton acceptor" evidence="13">
    <location>
        <position position="1713"/>
    </location>
</feature>
<evidence type="ECO:0000256" key="13">
    <source>
        <dbReference type="PROSITE-ProRule" id="PRU00236"/>
    </source>
</evidence>
<comment type="pathway">
    <text evidence="3">Protein modification; protein ubiquitination.</text>
</comment>
<evidence type="ECO:0000256" key="9">
    <source>
        <dbReference type="ARBA" id="ARBA00022786"/>
    </source>
</evidence>